<comment type="caution">
    <text evidence="4">The sequence shown here is derived from an EMBL/GenBank/DDBJ whole genome shotgun (WGS) entry which is preliminary data.</text>
</comment>
<dbReference type="EMBL" id="SSOB01000021">
    <property type="protein sequence ID" value="THF77148.1"/>
    <property type="molecule type" value="Genomic_DNA"/>
</dbReference>
<feature type="modified residue" description="4-aspartylphosphate" evidence="1">
    <location>
        <position position="53"/>
    </location>
</feature>
<dbReference type="SMART" id="SM00448">
    <property type="entry name" value="REC"/>
    <property type="match status" value="1"/>
</dbReference>
<gene>
    <name evidence="4" type="ORF">E6C55_17455</name>
</gene>
<dbReference type="PANTHER" id="PTHR43228:SF1">
    <property type="entry name" value="TWO-COMPONENT RESPONSE REGULATOR ARR22"/>
    <property type="match status" value="1"/>
</dbReference>
<keyword evidence="5" id="KW-1185">Reference proteome</keyword>
<dbReference type="OrthoDB" id="1677999at2"/>
<sequence length="278" mass="31238">MANIMIVDDSAMILNRMRAILEGMGHRIAAEAGDGREAVALYDPNRIDLVTMDIQMPRMDGIEAVRQIRRLHPEAAIVMVSSVEERAKIFDAIKMGARHYILKPFTEEKVREVLNAVLGPSEASGNRRPDDEAGATTSLESAAASAPVQREAAARQKQERSGASLKLTPTLFSALPFELSRKEDRTVLVIQRHIRPSNLKTLHTCLQGLLYQRKLKCVVECWEPVVQEAGFQMLVSFVEAVREQGGTIGIVTDNDMFFTQLRMKLDRGIYRSYKEIQW</sequence>
<dbReference type="PROSITE" id="PS50110">
    <property type="entry name" value="RESPONSE_REGULATORY"/>
    <property type="match status" value="1"/>
</dbReference>
<dbReference type="GO" id="GO:0000160">
    <property type="term" value="P:phosphorelay signal transduction system"/>
    <property type="evidence" value="ECO:0007669"/>
    <property type="project" value="InterPro"/>
</dbReference>
<dbReference type="AlphaFoldDB" id="A0A4S4BQD3"/>
<feature type="compositionally biased region" description="Low complexity" evidence="2">
    <location>
        <begin position="134"/>
        <end position="146"/>
    </location>
</feature>
<dbReference type="Pfam" id="PF00072">
    <property type="entry name" value="Response_reg"/>
    <property type="match status" value="1"/>
</dbReference>
<dbReference type="PANTHER" id="PTHR43228">
    <property type="entry name" value="TWO-COMPONENT RESPONSE REGULATOR"/>
    <property type="match status" value="1"/>
</dbReference>
<dbReference type="Proteomes" id="UP000310636">
    <property type="component" value="Unassembled WGS sequence"/>
</dbReference>
<evidence type="ECO:0000313" key="4">
    <source>
        <dbReference type="EMBL" id="THF77148.1"/>
    </source>
</evidence>
<dbReference type="InterPro" id="IPR011006">
    <property type="entry name" value="CheY-like_superfamily"/>
</dbReference>
<dbReference type="Gene3D" id="3.40.50.2300">
    <property type="match status" value="1"/>
</dbReference>
<proteinExistence type="predicted"/>
<name>A0A4S4BQD3_9BACL</name>
<organism evidence="4 5">
    <name type="scientific">Cohnella fermenti</name>
    <dbReference type="NCBI Taxonomy" id="2565925"/>
    <lineage>
        <taxon>Bacteria</taxon>
        <taxon>Bacillati</taxon>
        <taxon>Bacillota</taxon>
        <taxon>Bacilli</taxon>
        <taxon>Bacillales</taxon>
        <taxon>Paenibacillaceae</taxon>
        <taxon>Cohnella</taxon>
    </lineage>
</organism>
<evidence type="ECO:0000313" key="5">
    <source>
        <dbReference type="Proteomes" id="UP000310636"/>
    </source>
</evidence>
<dbReference type="SUPFAM" id="SSF52172">
    <property type="entry name" value="CheY-like"/>
    <property type="match status" value="1"/>
</dbReference>
<evidence type="ECO:0000259" key="3">
    <source>
        <dbReference type="PROSITE" id="PS50110"/>
    </source>
</evidence>
<accession>A0A4S4BQD3</accession>
<dbReference type="InterPro" id="IPR001789">
    <property type="entry name" value="Sig_transdc_resp-reg_receiver"/>
</dbReference>
<dbReference type="RefSeq" id="WP_136371096.1">
    <property type="nucleotide sequence ID" value="NZ_SSOB01000021.1"/>
</dbReference>
<feature type="domain" description="Response regulatory" evidence="3">
    <location>
        <begin position="3"/>
        <end position="118"/>
    </location>
</feature>
<reference evidence="4 5" key="1">
    <citation type="submission" date="2019-04" db="EMBL/GenBank/DDBJ databases">
        <title>Cohnella sp. nov. isolated from preserved vegetables.</title>
        <authorList>
            <person name="Lin S.-Y."/>
            <person name="Hung M.-H."/>
            <person name="Young C.-C."/>
        </authorList>
    </citation>
    <scope>NUCLEOTIDE SEQUENCE [LARGE SCALE GENOMIC DNA]</scope>
    <source>
        <strain evidence="4 5">CC-MHH1044</strain>
    </source>
</reference>
<evidence type="ECO:0000256" key="1">
    <source>
        <dbReference type="PROSITE-ProRule" id="PRU00169"/>
    </source>
</evidence>
<keyword evidence="1" id="KW-0597">Phosphoprotein</keyword>
<feature type="region of interest" description="Disordered" evidence="2">
    <location>
        <begin position="120"/>
        <end position="161"/>
    </location>
</feature>
<protein>
    <submittedName>
        <fullName evidence="4">Response regulator</fullName>
    </submittedName>
</protein>
<evidence type="ECO:0000256" key="2">
    <source>
        <dbReference type="SAM" id="MobiDB-lite"/>
    </source>
</evidence>
<dbReference type="InterPro" id="IPR052048">
    <property type="entry name" value="ST_Response_Regulator"/>
</dbReference>